<dbReference type="Gene3D" id="3.40.50.1980">
    <property type="entry name" value="Nitrogenase molybdenum iron protein domain"/>
    <property type="match status" value="3"/>
</dbReference>
<name>A0A5C5XZT3_9PLAN</name>
<dbReference type="PROSITE" id="PS00699">
    <property type="entry name" value="NITROGENASE_1_1"/>
    <property type="match status" value="1"/>
</dbReference>
<comment type="caution">
    <text evidence="5">The sequence shown here is derived from an EMBL/GenBank/DDBJ whole genome shotgun (WGS) entry which is preliminary data.</text>
</comment>
<evidence type="ECO:0000256" key="1">
    <source>
        <dbReference type="ARBA" id="ARBA00011002"/>
    </source>
</evidence>
<evidence type="ECO:0000259" key="4">
    <source>
        <dbReference type="Pfam" id="PF00148"/>
    </source>
</evidence>
<evidence type="ECO:0000256" key="3">
    <source>
        <dbReference type="RuleBase" id="RU004021"/>
    </source>
</evidence>
<dbReference type="Pfam" id="PF00148">
    <property type="entry name" value="Oxidored_nitro"/>
    <property type="match status" value="1"/>
</dbReference>
<dbReference type="Proteomes" id="UP000317238">
    <property type="component" value="Unassembled WGS sequence"/>
</dbReference>
<dbReference type="PANTHER" id="PTHR33712:SF7">
    <property type="entry name" value="LIGHT-INDEPENDENT PROTOCHLOROPHYLLIDE REDUCTASE SUBUNIT B"/>
    <property type="match status" value="1"/>
</dbReference>
<accession>A0A5C5XZT3</accession>
<protein>
    <submittedName>
        <fullName evidence="5">Nitrogenase molybdenum-iron protein beta chain</fullName>
        <ecNumber evidence="5">1.18.6.1</ecNumber>
    </submittedName>
</protein>
<feature type="domain" description="Nitrogenase/oxidoreductase component 1" evidence="4">
    <location>
        <begin position="19"/>
        <end position="440"/>
    </location>
</feature>
<dbReference type="EMBL" id="SJPL01000001">
    <property type="protein sequence ID" value="TWT67941.1"/>
    <property type="molecule type" value="Genomic_DNA"/>
</dbReference>
<organism evidence="5 6">
    <name type="scientific">Crateriforma conspicua</name>
    <dbReference type="NCBI Taxonomy" id="2527996"/>
    <lineage>
        <taxon>Bacteria</taxon>
        <taxon>Pseudomonadati</taxon>
        <taxon>Planctomycetota</taxon>
        <taxon>Planctomycetia</taxon>
        <taxon>Planctomycetales</taxon>
        <taxon>Planctomycetaceae</taxon>
        <taxon>Crateriforma</taxon>
    </lineage>
</organism>
<dbReference type="EC" id="1.18.6.1" evidence="5"/>
<keyword evidence="6" id="KW-1185">Reference proteome</keyword>
<reference evidence="5 6" key="1">
    <citation type="submission" date="2019-02" db="EMBL/GenBank/DDBJ databases">
        <title>Deep-cultivation of Planctomycetes and their phenomic and genomic characterization uncovers novel biology.</title>
        <authorList>
            <person name="Wiegand S."/>
            <person name="Jogler M."/>
            <person name="Boedeker C."/>
            <person name="Pinto D."/>
            <person name="Vollmers J."/>
            <person name="Rivas-Marin E."/>
            <person name="Kohn T."/>
            <person name="Peeters S.H."/>
            <person name="Heuer A."/>
            <person name="Rast P."/>
            <person name="Oberbeckmann S."/>
            <person name="Bunk B."/>
            <person name="Jeske O."/>
            <person name="Meyerdierks A."/>
            <person name="Storesund J.E."/>
            <person name="Kallscheuer N."/>
            <person name="Luecker S."/>
            <person name="Lage O.M."/>
            <person name="Pohl T."/>
            <person name="Merkel B.J."/>
            <person name="Hornburger P."/>
            <person name="Mueller R.-W."/>
            <person name="Bruemmer F."/>
            <person name="Labrenz M."/>
            <person name="Spormann A.M."/>
            <person name="Op Den Camp H."/>
            <person name="Overmann J."/>
            <person name="Amann R."/>
            <person name="Jetten M.S.M."/>
            <person name="Mascher T."/>
            <person name="Medema M.H."/>
            <person name="Devos D.P."/>
            <person name="Kaster A.-K."/>
            <person name="Ovreas L."/>
            <person name="Rohde M."/>
            <person name="Galperin M.Y."/>
            <person name="Jogler C."/>
        </authorList>
    </citation>
    <scope>NUCLEOTIDE SEQUENCE [LARGE SCALE GENOMIC DNA]</scope>
    <source>
        <strain evidence="5 6">Pan14r</strain>
    </source>
</reference>
<evidence type="ECO:0000256" key="2">
    <source>
        <dbReference type="ARBA" id="ARBA00023231"/>
    </source>
</evidence>
<dbReference type="Gene3D" id="1.20.89.10">
    <property type="entry name" value="Nitrogenase Molybdenum-iron Protein, subunit B, domain 4"/>
    <property type="match status" value="1"/>
</dbReference>
<evidence type="ECO:0000313" key="5">
    <source>
        <dbReference type="EMBL" id="TWT67941.1"/>
    </source>
</evidence>
<gene>
    <name evidence="5" type="primary">nifK_2</name>
    <name evidence="5" type="ORF">Pan14r_01790</name>
</gene>
<comment type="similarity">
    <text evidence="1 3">Belongs to the NifD/NifK/NifE/NifN family.</text>
</comment>
<keyword evidence="5" id="KW-0560">Oxidoreductase</keyword>
<proteinExistence type="inferred from homology"/>
<sequence>MMTDQGSSFVATRNACKMCTPLGACLAFSGVEGCLPFLHGSQGCSTYIRRYLISHFREPMDIASSNFDEQSAIFGGQNNLSIGLRHVLESYRPKAVGIATTCLSETIGDDVSMFLNEFRSEQAGNADVSIPPLIHASTPSYHGSHFDGYTEAVAAIVDTLAEGGKRQADLVNILPGIVSPADLRHLREIVSDFGLTPVLTPDYSERLDGPPWQQYQRIPDGGTPIDMIRRCGTAAASIQLGDTPTGRTAAGILADKFDVPAMVLPMPIGVRASDQWFAALEKVSGRPTPKQHADERGRLVDSYIDAHKYIFGKRAIVFGDEDFVVSTVGFLAEIGIQTVLCGSGGQSGTLKESIDRIEMGPSEPPRVIEGVDFEDLTEAADDVHADLMIGHSKGYKLARHLGIPLVRIGLPVHDRFGASRMLHVGYRGTQQLFDRIVNTLLEQRQDISEMGYTYL</sequence>
<dbReference type="AlphaFoldDB" id="A0A5C5XZT3"/>
<dbReference type="InterPro" id="IPR000318">
    <property type="entry name" value="Nase_comp1_CS"/>
</dbReference>
<dbReference type="SUPFAM" id="SSF53807">
    <property type="entry name" value="Helical backbone' metal receptor"/>
    <property type="match status" value="1"/>
</dbReference>
<evidence type="ECO:0000313" key="6">
    <source>
        <dbReference type="Proteomes" id="UP000317238"/>
    </source>
</evidence>
<dbReference type="InterPro" id="IPR050152">
    <property type="entry name" value="ChlB/BchB/BchZ"/>
</dbReference>
<dbReference type="InterPro" id="IPR000510">
    <property type="entry name" value="Nase/OxRdtase_comp1"/>
</dbReference>
<keyword evidence="2 3" id="KW-0535">Nitrogen fixation</keyword>
<dbReference type="PANTHER" id="PTHR33712">
    <property type="entry name" value="LIGHT-INDEPENDENT PROTOCHLOROPHYLLIDE REDUCTASE SUBUNIT B"/>
    <property type="match status" value="1"/>
</dbReference>
<dbReference type="GO" id="GO:0016163">
    <property type="term" value="F:nitrogenase activity"/>
    <property type="evidence" value="ECO:0007669"/>
    <property type="project" value="UniProtKB-EC"/>
</dbReference>